<keyword evidence="1" id="KW-0808">Transferase</keyword>
<keyword evidence="6" id="KW-0863">Zinc-finger</keyword>
<dbReference type="InterPro" id="IPR043502">
    <property type="entry name" value="DNA/RNA_pol_sf"/>
</dbReference>
<feature type="compositionally biased region" description="Acidic residues" evidence="7">
    <location>
        <begin position="130"/>
        <end position="139"/>
    </location>
</feature>
<reference evidence="10" key="2">
    <citation type="submission" date="2014-07" db="EMBL/GenBank/DDBJ databases">
        <authorList>
            <person name="Hull J."/>
        </authorList>
    </citation>
    <scope>NUCLEOTIDE SEQUENCE</scope>
</reference>
<evidence type="ECO:0000259" key="9">
    <source>
        <dbReference type="PROSITE" id="PS50175"/>
    </source>
</evidence>
<keyword evidence="4" id="KW-0255">Endonuclease</keyword>
<feature type="non-terminal residue" evidence="10">
    <location>
        <position position="372"/>
    </location>
</feature>
<dbReference type="InterPro" id="IPR001878">
    <property type="entry name" value="Znf_CCHC"/>
</dbReference>
<dbReference type="SUPFAM" id="SSF56672">
    <property type="entry name" value="DNA/RNA polymerases"/>
    <property type="match status" value="1"/>
</dbReference>
<accession>A0A0A9W094</accession>
<proteinExistence type="predicted"/>
<evidence type="ECO:0000256" key="1">
    <source>
        <dbReference type="ARBA" id="ARBA00022679"/>
    </source>
</evidence>
<dbReference type="Gene3D" id="2.40.70.10">
    <property type="entry name" value="Acid Proteases"/>
    <property type="match status" value="1"/>
</dbReference>
<dbReference type="GO" id="GO:0003676">
    <property type="term" value="F:nucleic acid binding"/>
    <property type="evidence" value="ECO:0007669"/>
    <property type="project" value="InterPro"/>
</dbReference>
<name>A0A0A9W094_LYGHE</name>
<protein>
    <submittedName>
        <fullName evidence="10">Uncharacterized protein K02A2.6</fullName>
    </submittedName>
</protein>
<reference evidence="10" key="1">
    <citation type="journal article" date="2014" name="PLoS ONE">
        <title>Transcriptome-Based Identification of ABC Transporters in the Western Tarnished Plant Bug Lygus hesperus.</title>
        <authorList>
            <person name="Hull J.J."/>
            <person name="Chaney K."/>
            <person name="Geib S.M."/>
            <person name="Fabrick J.A."/>
            <person name="Brent C.S."/>
            <person name="Walsh D."/>
            <person name="Lavine L.C."/>
        </authorList>
    </citation>
    <scope>NUCLEOTIDE SEQUENCE</scope>
</reference>
<keyword evidence="2" id="KW-0548">Nucleotidyltransferase</keyword>
<dbReference type="PROSITE" id="PS50175">
    <property type="entry name" value="ASP_PROT_RETROV"/>
    <property type="match status" value="1"/>
</dbReference>
<dbReference type="EMBL" id="GBHO01045314">
    <property type="protein sequence ID" value="JAF98289.1"/>
    <property type="molecule type" value="Transcribed_RNA"/>
</dbReference>
<dbReference type="Gene3D" id="3.10.10.10">
    <property type="entry name" value="HIV Type 1 Reverse Transcriptase, subunit A, domain 1"/>
    <property type="match status" value="1"/>
</dbReference>
<evidence type="ECO:0000256" key="6">
    <source>
        <dbReference type="PROSITE-ProRule" id="PRU00047"/>
    </source>
</evidence>
<organism evidence="10">
    <name type="scientific">Lygus hesperus</name>
    <name type="common">Western plant bug</name>
    <dbReference type="NCBI Taxonomy" id="30085"/>
    <lineage>
        <taxon>Eukaryota</taxon>
        <taxon>Metazoa</taxon>
        <taxon>Ecdysozoa</taxon>
        <taxon>Arthropoda</taxon>
        <taxon>Hexapoda</taxon>
        <taxon>Insecta</taxon>
        <taxon>Pterygota</taxon>
        <taxon>Neoptera</taxon>
        <taxon>Paraneoptera</taxon>
        <taxon>Hemiptera</taxon>
        <taxon>Heteroptera</taxon>
        <taxon>Panheteroptera</taxon>
        <taxon>Cimicomorpha</taxon>
        <taxon>Miridae</taxon>
        <taxon>Mirini</taxon>
        <taxon>Lygus</taxon>
    </lineage>
</organism>
<keyword evidence="3" id="KW-0540">Nuclease</keyword>
<dbReference type="InterPro" id="IPR001995">
    <property type="entry name" value="Peptidase_A2_cat"/>
</dbReference>
<dbReference type="SUPFAM" id="SSF50630">
    <property type="entry name" value="Acid proteases"/>
    <property type="match status" value="1"/>
</dbReference>
<dbReference type="PROSITE" id="PS50158">
    <property type="entry name" value="ZF_CCHC"/>
    <property type="match status" value="1"/>
</dbReference>
<keyword evidence="6" id="KW-0479">Metal-binding</keyword>
<feature type="region of interest" description="Disordered" evidence="7">
    <location>
        <begin position="115"/>
        <end position="142"/>
    </location>
</feature>
<dbReference type="GO" id="GO:0004190">
    <property type="term" value="F:aspartic-type endopeptidase activity"/>
    <property type="evidence" value="ECO:0007669"/>
    <property type="project" value="InterPro"/>
</dbReference>
<keyword evidence="5" id="KW-0378">Hydrolase</keyword>
<gene>
    <name evidence="10" type="primary">K02A2.6_31</name>
    <name evidence="10" type="ORF">CM83_60621</name>
</gene>
<evidence type="ECO:0000313" key="10">
    <source>
        <dbReference type="EMBL" id="JAF98289.1"/>
    </source>
</evidence>
<feature type="domain" description="Peptidase A2" evidence="9">
    <location>
        <begin position="169"/>
        <end position="245"/>
    </location>
</feature>
<evidence type="ECO:0000256" key="4">
    <source>
        <dbReference type="ARBA" id="ARBA00022759"/>
    </source>
</evidence>
<dbReference type="PANTHER" id="PTHR37984:SF5">
    <property type="entry name" value="PROTEIN NYNRIN-LIKE"/>
    <property type="match status" value="1"/>
</dbReference>
<feature type="domain" description="CCHC-type" evidence="8">
    <location>
        <begin position="89"/>
        <end position="102"/>
    </location>
</feature>
<dbReference type="GO" id="GO:0004519">
    <property type="term" value="F:endonuclease activity"/>
    <property type="evidence" value="ECO:0007669"/>
    <property type="project" value="UniProtKB-KW"/>
</dbReference>
<dbReference type="GO" id="GO:0006508">
    <property type="term" value="P:proteolysis"/>
    <property type="evidence" value="ECO:0007669"/>
    <property type="project" value="InterPro"/>
</dbReference>
<evidence type="ECO:0000259" key="8">
    <source>
        <dbReference type="PROSITE" id="PS50158"/>
    </source>
</evidence>
<evidence type="ECO:0000256" key="3">
    <source>
        <dbReference type="ARBA" id="ARBA00022722"/>
    </source>
</evidence>
<evidence type="ECO:0000256" key="7">
    <source>
        <dbReference type="SAM" id="MobiDB-lite"/>
    </source>
</evidence>
<dbReference type="PANTHER" id="PTHR37984">
    <property type="entry name" value="PROTEIN CBG26694"/>
    <property type="match status" value="1"/>
</dbReference>
<dbReference type="InterPro" id="IPR021109">
    <property type="entry name" value="Peptidase_aspartic_dom_sf"/>
</dbReference>
<evidence type="ECO:0000256" key="2">
    <source>
        <dbReference type="ARBA" id="ARBA00022695"/>
    </source>
</evidence>
<dbReference type="AlphaFoldDB" id="A0A0A9W094"/>
<keyword evidence="6" id="KW-0862">Zinc</keyword>
<evidence type="ECO:0000256" key="5">
    <source>
        <dbReference type="ARBA" id="ARBA00022801"/>
    </source>
</evidence>
<dbReference type="GO" id="GO:0016779">
    <property type="term" value="F:nucleotidyltransferase activity"/>
    <property type="evidence" value="ECO:0007669"/>
    <property type="project" value="UniProtKB-KW"/>
</dbReference>
<sequence>MAEDAWQQEVIRKFPTVKCTFKEVEQFAALLELSKEQQAVIKDKSALSRTCKVQPKNAQIILVRGKHCFKCGREMHKNPSDCAATQVTCKACGKQGHFQRVCLIAGKAIIKKEQESRGRTAQLTTRASSDEEESEEECDTDKRRSNYIRKTATTGKEVLLAVKLNNRKVNMLYDPGAAKSVIGESTWQLIGSPKLTPTSDLLAYTGLKVKTLGKAKVWINAFDQEKNLEVVVVEKEDIPLFGLDWVLEFKLPLPPGAKIRQCSEGQGDQSSGLELDTDIRKIMERHPKLFQEGKGTIQGHKARVTLVDGATPRLFKPRPIPFALKKAVEDELDRLLKEDIIEPVDQAKEQLEWASPIVTALKKNGKIRVCAG</sequence>
<dbReference type="GO" id="GO:0071897">
    <property type="term" value="P:DNA biosynthetic process"/>
    <property type="evidence" value="ECO:0007669"/>
    <property type="project" value="UniProtKB-ARBA"/>
</dbReference>
<dbReference type="InterPro" id="IPR050951">
    <property type="entry name" value="Retrovirus_Pol_polyprotein"/>
</dbReference>
<dbReference type="GO" id="GO:0008270">
    <property type="term" value="F:zinc ion binding"/>
    <property type="evidence" value="ECO:0007669"/>
    <property type="project" value="UniProtKB-KW"/>
</dbReference>